<evidence type="ECO:0000313" key="2">
    <source>
        <dbReference type="Proteomes" id="UP000037069"/>
    </source>
</evidence>
<dbReference type="EMBL" id="JRES01001322">
    <property type="protein sequence ID" value="KNC23645.1"/>
    <property type="molecule type" value="Genomic_DNA"/>
</dbReference>
<gene>
    <name evidence="1" type="ORF">FF38_13240</name>
</gene>
<name>A0A0L0BU91_LUCCU</name>
<sequence>MGLLKLAVLETASTWPGLLGSTSMALASDSALDSSEWARFFRLSFFRASTLATGEFRTLSAFRGVVVEGVGVCGWVVCVPTPLLEISIIDELLAPSYEGVGVCMPRGVAIVFGVFDVVALMCEPFEFVLRSNADIELSFLPSEDNDDKDSDDEVDCIEGGTNELGVGGAYEGVNG</sequence>
<evidence type="ECO:0000313" key="1">
    <source>
        <dbReference type="EMBL" id="KNC23645.1"/>
    </source>
</evidence>
<organism evidence="1 2">
    <name type="scientific">Lucilia cuprina</name>
    <name type="common">Green bottle fly</name>
    <name type="synonym">Australian sheep blowfly</name>
    <dbReference type="NCBI Taxonomy" id="7375"/>
    <lineage>
        <taxon>Eukaryota</taxon>
        <taxon>Metazoa</taxon>
        <taxon>Ecdysozoa</taxon>
        <taxon>Arthropoda</taxon>
        <taxon>Hexapoda</taxon>
        <taxon>Insecta</taxon>
        <taxon>Pterygota</taxon>
        <taxon>Neoptera</taxon>
        <taxon>Endopterygota</taxon>
        <taxon>Diptera</taxon>
        <taxon>Brachycera</taxon>
        <taxon>Muscomorpha</taxon>
        <taxon>Oestroidea</taxon>
        <taxon>Calliphoridae</taxon>
        <taxon>Luciliinae</taxon>
        <taxon>Lucilia</taxon>
    </lineage>
</organism>
<protein>
    <submittedName>
        <fullName evidence="1">Uncharacterized protein</fullName>
    </submittedName>
</protein>
<dbReference type="AlphaFoldDB" id="A0A0L0BU91"/>
<proteinExistence type="predicted"/>
<keyword evidence="2" id="KW-1185">Reference proteome</keyword>
<dbReference type="Proteomes" id="UP000037069">
    <property type="component" value="Unassembled WGS sequence"/>
</dbReference>
<reference evidence="1 2" key="1">
    <citation type="journal article" date="2015" name="Nat. Commun.">
        <title>Lucilia cuprina genome unlocks parasitic fly biology to underpin future interventions.</title>
        <authorList>
            <person name="Anstead C.A."/>
            <person name="Korhonen P.K."/>
            <person name="Young N.D."/>
            <person name="Hall R.S."/>
            <person name="Jex A.R."/>
            <person name="Murali S.C."/>
            <person name="Hughes D.S."/>
            <person name="Lee S.F."/>
            <person name="Perry T."/>
            <person name="Stroehlein A.J."/>
            <person name="Ansell B.R."/>
            <person name="Breugelmans B."/>
            <person name="Hofmann A."/>
            <person name="Qu J."/>
            <person name="Dugan S."/>
            <person name="Lee S.L."/>
            <person name="Chao H."/>
            <person name="Dinh H."/>
            <person name="Han Y."/>
            <person name="Doddapaneni H.V."/>
            <person name="Worley K.C."/>
            <person name="Muzny D.M."/>
            <person name="Ioannidis P."/>
            <person name="Waterhouse R.M."/>
            <person name="Zdobnov E.M."/>
            <person name="James P.J."/>
            <person name="Bagnall N.H."/>
            <person name="Kotze A.C."/>
            <person name="Gibbs R.A."/>
            <person name="Richards S."/>
            <person name="Batterham P."/>
            <person name="Gasser R.B."/>
        </authorList>
    </citation>
    <scope>NUCLEOTIDE SEQUENCE [LARGE SCALE GENOMIC DNA]</scope>
    <source>
        <strain evidence="1 2">LS</strain>
        <tissue evidence="1">Full body</tissue>
    </source>
</reference>
<accession>A0A0L0BU91</accession>
<comment type="caution">
    <text evidence="1">The sequence shown here is derived from an EMBL/GenBank/DDBJ whole genome shotgun (WGS) entry which is preliminary data.</text>
</comment>